<dbReference type="PROSITE" id="PS51257">
    <property type="entry name" value="PROKAR_LIPOPROTEIN"/>
    <property type="match status" value="1"/>
</dbReference>
<gene>
    <name evidence="3" type="ORF">KH265_08505</name>
</gene>
<dbReference type="EMBL" id="JAGZXI010000015">
    <property type="protein sequence ID" value="MBS6635661.1"/>
    <property type="molecule type" value="Genomic_DNA"/>
</dbReference>
<feature type="region of interest" description="Disordered" evidence="1">
    <location>
        <begin position="26"/>
        <end position="110"/>
    </location>
</feature>
<proteinExistence type="predicted"/>
<accession>A0A943T969</accession>
<sequence>MKKSIAVLSLGLAATLGLAACGETTQTTTISHESASTRATPSVAPSATASVSSSPLATSASSESQPTSSEAPAKAEEEPTEADSTQDTSAEKQAAAEEDSQPADSTFDGGIQKSFKETIEEAKKSPAARKSTNADGTVYTSSLGDEIAIVEANNGDDIIIKKDGSWSRLTPEKSFIAVEADGSWHVITANGRLINVDADGLTKIIDFDHEVNEDSYASLDIPQTPAPVAALKVTPKEPAKPTKMAHSWGTE</sequence>
<feature type="compositionally biased region" description="Low complexity" evidence="1">
    <location>
        <begin position="34"/>
        <end position="72"/>
    </location>
</feature>
<comment type="caution">
    <text evidence="3">The sequence shown here is derived from an EMBL/GenBank/DDBJ whole genome shotgun (WGS) entry which is preliminary data.</text>
</comment>
<keyword evidence="2" id="KW-0732">Signal</keyword>
<feature type="region of interest" description="Disordered" evidence="1">
    <location>
        <begin position="232"/>
        <end position="251"/>
    </location>
</feature>
<dbReference type="Proteomes" id="UP000739069">
    <property type="component" value="Unassembled WGS sequence"/>
</dbReference>
<feature type="signal peptide" evidence="2">
    <location>
        <begin position="1"/>
        <end position="19"/>
    </location>
</feature>
<organism evidence="3 4">
    <name type="scientific">Rothia mucilaginosa</name>
    <dbReference type="NCBI Taxonomy" id="43675"/>
    <lineage>
        <taxon>Bacteria</taxon>
        <taxon>Bacillati</taxon>
        <taxon>Actinomycetota</taxon>
        <taxon>Actinomycetes</taxon>
        <taxon>Micrococcales</taxon>
        <taxon>Micrococcaceae</taxon>
        <taxon>Rothia</taxon>
    </lineage>
</organism>
<feature type="chain" id="PRO_5039263050" evidence="2">
    <location>
        <begin position="20"/>
        <end position="251"/>
    </location>
</feature>
<protein>
    <submittedName>
        <fullName evidence="3">Transcriptional regulator</fullName>
    </submittedName>
</protein>
<reference evidence="3" key="1">
    <citation type="submission" date="2021-02" db="EMBL/GenBank/DDBJ databases">
        <title>Infant gut strain persistence is associated with maternal origin, phylogeny, and functional potential including surface adhesion and iron acquisition.</title>
        <authorList>
            <person name="Lou Y.C."/>
        </authorList>
    </citation>
    <scope>NUCLEOTIDE SEQUENCE</scope>
    <source>
        <strain evidence="3">L1_008_092G1_dasL1_008_092G1_concoct_16</strain>
    </source>
</reference>
<evidence type="ECO:0000256" key="1">
    <source>
        <dbReference type="SAM" id="MobiDB-lite"/>
    </source>
</evidence>
<dbReference type="RefSeq" id="WP_303953789.1">
    <property type="nucleotide sequence ID" value="NZ_JAGZXI010000015.1"/>
</dbReference>
<name>A0A943T969_9MICC</name>
<dbReference type="AlphaFoldDB" id="A0A943T969"/>
<evidence type="ECO:0000313" key="3">
    <source>
        <dbReference type="EMBL" id="MBS6635661.1"/>
    </source>
</evidence>
<evidence type="ECO:0000256" key="2">
    <source>
        <dbReference type="SAM" id="SignalP"/>
    </source>
</evidence>
<evidence type="ECO:0000313" key="4">
    <source>
        <dbReference type="Proteomes" id="UP000739069"/>
    </source>
</evidence>